<proteinExistence type="predicted"/>
<accession>A0ACA9QL99</accession>
<comment type="caution">
    <text evidence="1">The sequence shown here is derived from an EMBL/GenBank/DDBJ whole genome shotgun (WGS) entry which is preliminary data.</text>
</comment>
<organism evidence="1 2">
    <name type="scientific">Racocetra persica</name>
    <dbReference type="NCBI Taxonomy" id="160502"/>
    <lineage>
        <taxon>Eukaryota</taxon>
        <taxon>Fungi</taxon>
        <taxon>Fungi incertae sedis</taxon>
        <taxon>Mucoromycota</taxon>
        <taxon>Glomeromycotina</taxon>
        <taxon>Glomeromycetes</taxon>
        <taxon>Diversisporales</taxon>
        <taxon>Gigasporaceae</taxon>
        <taxon>Racocetra</taxon>
    </lineage>
</organism>
<feature type="non-terminal residue" evidence="1">
    <location>
        <position position="152"/>
    </location>
</feature>
<dbReference type="EMBL" id="CAJVQC010034917">
    <property type="protein sequence ID" value="CAG8757651.1"/>
    <property type="molecule type" value="Genomic_DNA"/>
</dbReference>
<dbReference type="Proteomes" id="UP000789920">
    <property type="component" value="Unassembled WGS sequence"/>
</dbReference>
<evidence type="ECO:0000313" key="1">
    <source>
        <dbReference type="EMBL" id="CAG8757651.1"/>
    </source>
</evidence>
<reference evidence="1" key="1">
    <citation type="submission" date="2021-06" db="EMBL/GenBank/DDBJ databases">
        <authorList>
            <person name="Kallberg Y."/>
            <person name="Tangrot J."/>
            <person name="Rosling A."/>
        </authorList>
    </citation>
    <scope>NUCLEOTIDE SEQUENCE</scope>
    <source>
        <strain evidence="1">MA461A</strain>
    </source>
</reference>
<keyword evidence="2" id="KW-1185">Reference proteome</keyword>
<protein>
    <submittedName>
        <fullName evidence="1">27944_t:CDS:1</fullName>
    </submittedName>
</protein>
<gene>
    <name evidence="1" type="ORF">RPERSI_LOCUS14866</name>
</gene>
<evidence type="ECO:0000313" key="2">
    <source>
        <dbReference type="Proteomes" id="UP000789920"/>
    </source>
</evidence>
<name>A0ACA9QL99_9GLOM</name>
<sequence>MLAYKLQVIGCLLILLAIINTSTTYSIDKTIITPRDPSYPIHNVSNRYRGDLISMQHICLYWISGDYVTRWQECVEDFDGKDYVTVGYSSPWWAAGYYFGAYDEFYRATFSTDYVMWFNDDHGQEYCNDLHYHIKGFKLKQDYNKYEAVAPS</sequence>